<evidence type="ECO:0000259" key="7">
    <source>
        <dbReference type="PROSITE" id="PS50850"/>
    </source>
</evidence>
<dbReference type="InterPro" id="IPR011701">
    <property type="entry name" value="MFS"/>
</dbReference>
<dbReference type="Gene3D" id="1.20.1250.20">
    <property type="entry name" value="MFS general substrate transporter like domains"/>
    <property type="match status" value="1"/>
</dbReference>
<feature type="transmembrane region" description="Helical" evidence="6">
    <location>
        <begin position="345"/>
        <end position="363"/>
    </location>
</feature>
<dbReference type="SUPFAM" id="SSF103473">
    <property type="entry name" value="MFS general substrate transporter"/>
    <property type="match status" value="1"/>
</dbReference>
<evidence type="ECO:0000313" key="8">
    <source>
        <dbReference type="EMBL" id="MFL0194724.1"/>
    </source>
</evidence>
<evidence type="ECO:0000313" key="9">
    <source>
        <dbReference type="Proteomes" id="UP001623660"/>
    </source>
</evidence>
<dbReference type="EMBL" id="JBJHZX010000004">
    <property type="protein sequence ID" value="MFL0194724.1"/>
    <property type="molecule type" value="Genomic_DNA"/>
</dbReference>
<keyword evidence="4 6" id="KW-1133">Transmembrane helix</keyword>
<keyword evidence="5 6" id="KW-0472">Membrane</keyword>
<comment type="caution">
    <text evidence="8">The sequence shown here is derived from an EMBL/GenBank/DDBJ whole genome shotgun (WGS) entry which is preliminary data.</text>
</comment>
<protein>
    <submittedName>
        <fullName evidence="8">MFS transporter</fullName>
    </submittedName>
</protein>
<feature type="transmembrane region" description="Helical" evidence="6">
    <location>
        <begin position="110"/>
        <end position="131"/>
    </location>
</feature>
<dbReference type="InterPro" id="IPR036259">
    <property type="entry name" value="MFS_trans_sf"/>
</dbReference>
<sequence length="401" mass="43709">MEKPFMRHKKTCNKNIDSGLVWIMAIICGITVANLYYNQPLLGDLSRSFNVSTKTIGLVSTFTQIGYGMGMFFIIPLGDIVERKGMILKLLLASAVSLVLFGVCGSFRSLLGFSFLVGFTTVIPQVIVPFAAELSPPKKRGKVLGTVLSGLLAGILLARTVSGFIGSFLGWRSMYYIAAVLMVILYIGVIKFLPKSQPASKESYKNIMISLKDIIKKEPLLREASLSGAMMFGAFSIFWTTIIFFLESSSYNMGSETAGLFSLIGIAGIIAAPVIGNFSDKRGTKFAVGLSIFFATMGFVVFLIFGYTIIGLIFGLILLDLGTQSGQVSNQTRVHSLSPEVRNRLNTIFMVAYFIGGAMGSFVGTYSWNLYGWPGVCISGLIFLFIAVINHIITIKHINSH</sequence>
<feature type="transmembrane region" description="Helical" evidence="6">
    <location>
        <begin position="57"/>
        <end position="75"/>
    </location>
</feature>
<reference evidence="8 9" key="1">
    <citation type="submission" date="2024-11" db="EMBL/GenBank/DDBJ databases">
        <authorList>
            <person name="Heng Y.C."/>
            <person name="Lim A.C.H."/>
            <person name="Lee J.K.Y."/>
            <person name="Kittelmann S."/>
        </authorList>
    </citation>
    <scope>NUCLEOTIDE SEQUENCE [LARGE SCALE GENOMIC DNA]</scope>
    <source>
        <strain evidence="8 9">WILCCON 0269</strain>
    </source>
</reference>
<evidence type="ECO:0000256" key="6">
    <source>
        <dbReference type="SAM" id="Phobius"/>
    </source>
</evidence>
<evidence type="ECO:0000256" key="3">
    <source>
        <dbReference type="ARBA" id="ARBA00022692"/>
    </source>
</evidence>
<feature type="transmembrane region" description="Helical" evidence="6">
    <location>
        <begin position="290"/>
        <end position="319"/>
    </location>
</feature>
<organism evidence="8 9">
    <name type="scientific">Candidatus Clostridium eludens</name>
    <dbReference type="NCBI Taxonomy" id="3381663"/>
    <lineage>
        <taxon>Bacteria</taxon>
        <taxon>Bacillati</taxon>
        <taxon>Bacillota</taxon>
        <taxon>Clostridia</taxon>
        <taxon>Eubacteriales</taxon>
        <taxon>Clostridiaceae</taxon>
        <taxon>Clostridium</taxon>
    </lineage>
</organism>
<keyword evidence="9" id="KW-1185">Reference proteome</keyword>
<dbReference type="Proteomes" id="UP001623660">
    <property type="component" value="Unassembled WGS sequence"/>
</dbReference>
<comment type="subcellular location">
    <subcellularLocation>
        <location evidence="1">Cell membrane</location>
        <topology evidence="1">Multi-pass membrane protein</topology>
    </subcellularLocation>
</comment>
<feature type="transmembrane region" description="Helical" evidence="6">
    <location>
        <begin position="370"/>
        <end position="393"/>
    </location>
</feature>
<gene>
    <name evidence="8" type="ORF">ACJDU8_03925</name>
</gene>
<feature type="transmembrane region" description="Helical" evidence="6">
    <location>
        <begin position="258"/>
        <end position="278"/>
    </location>
</feature>
<feature type="domain" description="Major facilitator superfamily (MFS) profile" evidence="7">
    <location>
        <begin position="17"/>
        <end position="401"/>
    </location>
</feature>
<dbReference type="RefSeq" id="WP_406790848.1">
    <property type="nucleotide sequence ID" value="NZ_JBJHZX010000004.1"/>
</dbReference>
<evidence type="ECO:0000256" key="1">
    <source>
        <dbReference type="ARBA" id="ARBA00004651"/>
    </source>
</evidence>
<name>A0ABW8SHS4_9CLOT</name>
<dbReference type="PROSITE" id="PS50850">
    <property type="entry name" value="MFS"/>
    <property type="match status" value="1"/>
</dbReference>
<dbReference type="InterPro" id="IPR020846">
    <property type="entry name" value="MFS_dom"/>
</dbReference>
<dbReference type="PANTHER" id="PTHR42910">
    <property type="entry name" value="TRANSPORTER SCO4007-RELATED"/>
    <property type="match status" value="1"/>
</dbReference>
<dbReference type="CDD" id="cd17324">
    <property type="entry name" value="MFS_NepI_like"/>
    <property type="match status" value="1"/>
</dbReference>
<accession>A0ABW8SHS4</accession>
<proteinExistence type="predicted"/>
<feature type="transmembrane region" description="Helical" evidence="6">
    <location>
        <begin position="20"/>
        <end position="37"/>
    </location>
</feature>
<feature type="transmembrane region" description="Helical" evidence="6">
    <location>
        <begin position="226"/>
        <end position="246"/>
    </location>
</feature>
<evidence type="ECO:0000256" key="4">
    <source>
        <dbReference type="ARBA" id="ARBA00022989"/>
    </source>
</evidence>
<keyword evidence="2" id="KW-0813">Transport</keyword>
<keyword evidence="3 6" id="KW-0812">Transmembrane</keyword>
<evidence type="ECO:0000256" key="2">
    <source>
        <dbReference type="ARBA" id="ARBA00022448"/>
    </source>
</evidence>
<dbReference type="Pfam" id="PF07690">
    <property type="entry name" value="MFS_1"/>
    <property type="match status" value="1"/>
</dbReference>
<feature type="transmembrane region" description="Helical" evidence="6">
    <location>
        <begin position="174"/>
        <end position="193"/>
    </location>
</feature>
<feature type="transmembrane region" description="Helical" evidence="6">
    <location>
        <begin position="87"/>
        <end position="104"/>
    </location>
</feature>
<evidence type="ECO:0000256" key="5">
    <source>
        <dbReference type="ARBA" id="ARBA00023136"/>
    </source>
</evidence>
<dbReference type="PANTHER" id="PTHR42910:SF1">
    <property type="entry name" value="MAJOR FACILITATOR SUPERFAMILY (MFS) PROFILE DOMAIN-CONTAINING PROTEIN"/>
    <property type="match status" value="1"/>
</dbReference>
<feature type="transmembrane region" description="Helical" evidence="6">
    <location>
        <begin position="143"/>
        <end position="168"/>
    </location>
</feature>